<keyword evidence="6" id="KW-0675">Receptor</keyword>
<proteinExistence type="predicted"/>
<name>A0A0B6Y0Q5_9EUPU</name>
<dbReference type="InterPro" id="IPR036116">
    <property type="entry name" value="FN3_sf"/>
</dbReference>
<feature type="signal peptide" evidence="7">
    <location>
        <begin position="1"/>
        <end position="24"/>
    </location>
</feature>
<dbReference type="GO" id="GO:0004896">
    <property type="term" value="F:cytokine receptor activity"/>
    <property type="evidence" value="ECO:0007669"/>
    <property type="project" value="TreeGrafter"/>
</dbReference>
<evidence type="ECO:0000256" key="2">
    <source>
        <dbReference type="ARBA" id="ARBA00022692"/>
    </source>
</evidence>
<dbReference type="SUPFAM" id="SSF49265">
    <property type="entry name" value="Fibronectin type III"/>
    <property type="match status" value="2"/>
</dbReference>
<dbReference type="PANTHER" id="PTHR23037">
    <property type="entry name" value="CYTOKINE RECEPTOR"/>
    <property type="match status" value="1"/>
</dbReference>
<dbReference type="Gene3D" id="2.60.40.10">
    <property type="entry name" value="Immunoglobulins"/>
    <property type="match status" value="3"/>
</dbReference>
<dbReference type="InterPro" id="IPR013783">
    <property type="entry name" value="Ig-like_fold"/>
</dbReference>
<keyword evidence="2" id="KW-0812">Transmembrane</keyword>
<protein>
    <recommendedName>
        <fullName evidence="9">Ig-like domain-containing protein</fullName>
    </recommendedName>
</protein>
<keyword evidence="5" id="KW-1015">Disulfide bond</keyword>
<evidence type="ECO:0000313" key="8">
    <source>
        <dbReference type="EMBL" id="CEK49105.1"/>
    </source>
</evidence>
<dbReference type="EMBL" id="HACG01002240">
    <property type="protein sequence ID" value="CEK49105.1"/>
    <property type="molecule type" value="Transcribed_RNA"/>
</dbReference>
<dbReference type="PANTHER" id="PTHR23037:SF35">
    <property type="entry name" value="FIBRONECTIN TYPE-III DOMAIN-CONTAINING PROTEIN"/>
    <property type="match status" value="1"/>
</dbReference>
<evidence type="ECO:0000256" key="1">
    <source>
        <dbReference type="ARBA" id="ARBA00004167"/>
    </source>
</evidence>
<keyword evidence="7" id="KW-0732">Signal</keyword>
<evidence type="ECO:0000256" key="4">
    <source>
        <dbReference type="ARBA" id="ARBA00023136"/>
    </source>
</evidence>
<dbReference type="InterPro" id="IPR036179">
    <property type="entry name" value="Ig-like_dom_sf"/>
</dbReference>
<comment type="subcellular location">
    <subcellularLocation>
        <location evidence="1">Membrane</location>
        <topology evidence="1">Single-pass membrane protein</topology>
    </subcellularLocation>
</comment>
<dbReference type="GO" id="GO:0009897">
    <property type="term" value="C:external side of plasma membrane"/>
    <property type="evidence" value="ECO:0007669"/>
    <property type="project" value="TreeGrafter"/>
</dbReference>
<accession>A0A0B6Y0Q5</accession>
<evidence type="ECO:0000256" key="6">
    <source>
        <dbReference type="ARBA" id="ARBA00023170"/>
    </source>
</evidence>
<keyword evidence="4" id="KW-0472">Membrane</keyword>
<sequence length="339" mass="38571">MRIMLKNHLYCICLILLTRHKATAVSSYSTSVTGDDYVFVGDDLMLTCNLTDKLLDSYTALNISFSFSEPEKPESIPRCLPQSNIHVITEQEAMLIVRNVSINNAGEYMCYAGDSYCFNKDNELLGFSDDIVIDYSPHNVTDIQCVIYNWNESMNCTWKHPVNYVDESNVNVTSGYTVSSDQPVAANKCPQNSYTGCNFNKGNFLFVEDYVIEVNVTNILRKITASVVVHINTYESVKPAPVKQLVPKLVTDMPGCFVLSWEHEKPWGKFYRIQHKIVDENIFSVLIDNFIDTTFTSCGYQPYTHHNFSVECYPTSPYSGYWSDPVYTDAWTPMTGDFL</sequence>
<reference evidence="8" key="1">
    <citation type="submission" date="2014-12" db="EMBL/GenBank/DDBJ databases">
        <title>Insight into the proteome of Arion vulgaris.</title>
        <authorList>
            <person name="Aradska J."/>
            <person name="Bulat T."/>
            <person name="Smidak R."/>
            <person name="Sarate P."/>
            <person name="Gangsoo J."/>
            <person name="Sialana F."/>
            <person name="Bilban M."/>
            <person name="Lubec G."/>
        </authorList>
    </citation>
    <scope>NUCLEOTIDE SEQUENCE</scope>
    <source>
        <tissue evidence="8">Skin</tissue>
    </source>
</reference>
<evidence type="ECO:0000256" key="5">
    <source>
        <dbReference type="ARBA" id="ARBA00023157"/>
    </source>
</evidence>
<gene>
    <name evidence="8" type="primary">ORF6426</name>
</gene>
<keyword evidence="3" id="KW-1133">Transmembrane helix</keyword>
<dbReference type="AlphaFoldDB" id="A0A0B6Y0Q5"/>
<dbReference type="SUPFAM" id="SSF48726">
    <property type="entry name" value="Immunoglobulin"/>
    <property type="match status" value="1"/>
</dbReference>
<organism evidence="8">
    <name type="scientific">Arion vulgaris</name>
    <dbReference type="NCBI Taxonomy" id="1028688"/>
    <lineage>
        <taxon>Eukaryota</taxon>
        <taxon>Metazoa</taxon>
        <taxon>Spiralia</taxon>
        <taxon>Lophotrochozoa</taxon>
        <taxon>Mollusca</taxon>
        <taxon>Gastropoda</taxon>
        <taxon>Heterobranchia</taxon>
        <taxon>Euthyneura</taxon>
        <taxon>Panpulmonata</taxon>
        <taxon>Eupulmonata</taxon>
        <taxon>Stylommatophora</taxon>
        <taxon>Helicina</taxon>
        <taxon>Arionoidea</taxon>
        <taxon>Arionidae</taxon>
        <taxon>Arion</taxon>
    </lineage>
</organism>
<evidence type="ECO:0000256" key="7">
    <source>
        <dbReference type="SAM" id="SignalP"/>
    </source>
</evidence>
<evidence type="ECO:0008006" key="9">
    <source>
        <dbReference type="Google" id="ProtNLM"/>
    </source>
</evidence>
<evidence type="ECO:0000256" key="3">
    <source>
        <dbReference type="ARBA" id="ARBA00022989"/>
    </source>
</evidence>
<feature type="chain" id="PRO_5002126244" description="Ig-like domain-containing protein" evidence="7">
    <location>
        <begin position="25"/>
        <end position="339"/>
    </location>
</feature>